<reference evidence="1" key="1">
    <citation type="submission" date="2022-12" db="EMBL/GenBank/DDBJ databases">
        <title>Genome assemblies of Blomia tropicalis.</title>
        <authorList>
            <person name="Cui Y."/>
        </authorList>
    </citation>
    <scope>NUCLEOTIDE SEQUENCE</scope>
    <source>
        <tissue evidence="1">Adult mites</tissue>
    </source>
</reference>
<feature type="non-terminal residue" evidence="1">
    <location>
        <position position="1"/>
    </location>
</feature>
<evidence type="ECO:0000313" key="2">
    <source>
        <dbReference type="Proteomes" id="UP001142055"/>
    </source>
</evidence>
<name>A0A9Q0RIX9_BLOTA</name>
<accession>A0A9Q0RIX9</accession>
<dbReference type="Proteomes" id="UP001142055">
    <property type="component" value="Chromosome 3"/>
</dbReference>
<proteinExistence type="predicted"/>
<dbReference type="EMBL" id="JAPWDV010000003">
    <property type="protein sequence ID" value="KAJ6216111.1"/>
    <property type="molecule type" value="Genomic_DNA"/>
</dbReference>
<protein>
    <submittedName>
        <fullName evidence="1">Uncharacterized protein</fullName>
    </submittedName>
</protein>
<keyword evidence="2" id="KW-1185">Reference proteome</keyword>
<comment type="caution">
    <text evidence="1">The sequence shown here is derived from an EMBL/GenBank/DDBJ whole genome shotgun (WGS) entry which is preliminary data.</text>
</comment>
<organism evidence="1 2">
    <name type="scientific">Blomia tropicalis</name>
    <name type="common">Mite</name>
    <dbReference type="NCBI Taxonomy" id="40697"/>
    <lineage>
        <taxon>Eukaryota</taxon>
        <taxon>Metazoa</taxon>
        <taxon>Ecdysozoa</taxon>
        <taxon>Arthropoda</taxon>
        <taxon>Chelicerata</taxon>
        <taxon>Arachnida</taxon>
        <taxon>Acari</taxon>
        <taxon>Acariformes</taxon>
        <taxon>Sarcoptiformes</taxon>
        <taxon>Astigmata</taxon>
        <taxon>Glycyphagoidea</taxon>
        <taxon>Echimyopodidae</taxon>
        <taxon>Blomia</taxon>
    </lineage>
</organism>
<sequence length="58" mass="6978">NHIRLRLFIIDLVIFEEFQLKRHFAIDKLPIELPIQSIQIQDAKFHPNVSNNFHSNRI</sequence>
<gene>
    <name evidence="1" type="ORF">RDWZM_007268</name>
</gene>
<evidence type="ECO:0000313" key="1">
    <source>
        <dbReference type="EMBL" id="KAJ6216111.1"/>
    </source>
</evidence>
<feature type="non-terminal residue" evidence="1">
    <location>
        <position position="58"/>
    </location>
</feature>
<dbReference type="AlphaFoldDB" id="A0A9Q0RIX9"/>